<comment type="caution">
    <text evidence="1">The sequence shown here is derived from an EMBL/GenBank/DDBJ whole genome shotgun (WGS) entry which is preliminary data.</text>
</comment>
<organism evidence="1 2">
    <name type="scientific">Mycena belliarum</name>
    <dbReference type="NCBI Taxonomy" id="1033014"/>
    <lineage>
        <taxon>Eukaryota</taxon>
        <taxon>Fungi</taxon>
        <taxon>Dikarya</taxon>
        <taxon>Basidiomycota</taxon>
        <taxon>Agaricomycotina</taxon>
        <taxon>Agaricomycetes</taxon>
        <taxon>Agaricomycetidae</taxon>
        <taxon>Agaricales</taxon>
        <taxon>Marasmiineae</taxon>
        <taxon>Mycenaceae</taxon>
        <taxon>Mycena</taxon>
    </lineage>
</organism>
<protein>
    <submittedName>
        <fullName evidence="1">Uncharacterized protein</fullName>
    </submittedName>
</protein>
<dbReference type="Proteomes" id="UP001222325">
    <property type="component" value="Unassembled WGS sequence"/>
</dbReference>
<feature type="non-terminal residue" evidence="1">
    <location>
        <position position="123"/>
    </location>
</feature>
<dbReference type="EMBL" id="JARJCN010000229">
    <property type="protein sequence ID" value="KAJ7062435.1"/>
    <property type="molecule type" value="Genomic_DNA"/>
</dbReference>
<name>A0AAD6TMI9_9AGAR</name>
<evidence type="ECO:0000313" key="1">
    <source>
        <dbReference type="EMBL" id="KAJ7062435.1"/>
    </source>
</evidence>
<gene>
    <name evidence="1" type="ORF">B0H15DRAFT_759447</name>
</gene>
<keyword evidence="2" id="KW-1185">Reference proteome</keyword>
<accession>A0AAD6TMI9</accession>
<feature type="non-terminal residue" evidence="1">
    <location>
        <position position="1"/>
    </location>
</feature>
<evidence type="ECO:0000313" key="2">
    <source>
        <dbReference type="Proteomes" id="UP001222325"/>
    </source>
</evidence>
<reference evidence="1" key="1">
    <citation type="submission" date="2023-03" db="EMBL/GenBank/DDBJ databases">
        <title>Massive genome expansion in bonnet fungi (Mycena s.s.) driven by repeated elements and novel gene families across ecological guilds.</title>
        <authorList>
            <consortium name="Lawrence Berkeley National Laboratory"/>
            <person name="Harder C.B."/>
            <person name="Miyauchi S."/>
            <person name="Viragh M."/>
            <person name="Kuo A."/>
            <person name="Thoen E."/>
            <person name="Andreopoulos B."/>
            <person name="Lu D."/>
            <person name="Skrede I."/>
            <person name="Drula E."/>
            <person name="Henrissat B."/>
            <person name="Morin E."/>
            <person name="Kohler A."/>
            <person name="Barry K."/>
            <person name="LaButti K."/>
            <person name="Morin E."/>
            <person name="Salamov A."/>
            <person name="Lipzen A."/>
            <person name="Mereny Z."/>
            <person name="Hegedus B."/>
            <person name="Baldrian P."/>
            <person name="Stursova M."/>
            <person name="Weitz H."/>
            <person name="Taylor A."/>
            <person name="Grigoriev I.V."/>
            <person name="Nagy L.G."/>
            <person name="Martin F."/>
            <person name="Kauserud H."/>
        </authorList>
    </citation>
    <scope>NUCLEOTIDE SEQUENCE</scope>
    <source>
        <strain evidence="1">CBHHK173m</strain>
    </source>
</reference>
<proteinExistence type="predicted"/>
<dbReference type="AlphaFoldDB" id="A0AAD6TMI9"/>
<sequence length="123" mass="13083">PFQHWMSFGGPKGERVRAMGLWDGGCQIGGMDKTFYLAKAARLGVLAAATKRLKMADGRVVVPYGVWEGDAEVDGVRIRGTFQVFESGGGWTVLVGKPLQAEMGAVHDMKADVVTLSLGGKTA</sequence>